<evidence type="ECO:0000313" key="3">
    <source>
        <dbReference type="Proteomes" id="UP000886595"/>
    </source>
</evidence>
<dbReference type="OrthoDB" id="1079629at2759"/>
<dbReference type="AlphaFoldDB" id="A0A8X8BB70"/>
<dbReference type="InterPro" id="IPR050796">
    <property type="entry name" value="SCF_F-box_component"/>
</dbReference>
<dbReference type="SUPFAM" id="SSF81383">
    <property type="entry name" value="F-box domain"/>
    <property type="match status" value="1"/>
</dbReference>
<dbReference type="InterPro" id="IPR011043">
    <property type="entry name" value="Gal_Oxase/kelch_b-propeller"/>
</dbReference>
<dbReference type="Proteomes" id="UP000886595">
    <property type="component" value="Unassembled WGS sequence"/>
</dbReference>
<dbReference type="Gene3D" id="1.20.1280.50">
    <property type="match status" value="1"/>
</dbReference>
<accession>A0A8X8BB70</accession>
<dbReference type="InterPro" id="IPR001810">
    <property type="entry name" value="F-box_dom"/>
</dbReference>
<dbReference type="PANTHER" id="PTHR31672">
    <property type="entry name" value="BNACNNG10540D PROTEIN"/>
    <property type="match status" value="1"/>
</dbReference>
<feature type="domain" description="F-box" evidence="1">
    <location>
        <begin position="1"/>
        <end position="46"/>
    </location>
</feature>
<evidence type="ECO:0000259" key="1">
    <source>
        <dbReference type="PROSITE" id="PS50181"/>
    </source>
</evidence>
<evidence type="ECO:0000313" key="2">
    <source>
        <dbReference type="EMBL" id="KAG2328222.1"/>
    </source>
</evidence>
<dbReference type="PROSITE" id="PS50181">
    <property type="entry name" value="FBOX"/>
    <property type="match status" value="1"/>
</dbReference>
<name>A0A8X8BB70_BRACI</name>
<protein>
    <recommendedName>
        <fullName evidence="1">F-box domain-containing protein</fullName>
    </recommendedName>
</protein>
<dbReference type="Pfam" id="PF07734">
    <property type="entry name" value="FBA_1"/>
    <property type="match status" value="1"/>
</dbReference>
<proteinExistence type="predicted"/>
<dbReference type="SUPFAM" id="SSF50965">
    <property type="entry name" value="Galactose oxidase, central domain"/>
    <property type="match status" value="1"/>
</dbReference>
<organism evidence="2 3">
    <name type="scientific">Brassica carinata</name>
    <name type="common">Ethiopian mustard</name>
    <name type="synonym">Abyssinian cabbage</name>
    <dbReference type="NCBI Taxonomy" id="52824"/>
    <lineage>
        <taxon>Eukaryota</taxon>
        <taxon>Viridiplantae</taxon>
        <taxon>Streptophyta</taxon>
        <taxon>Embryophyta</taxon>
        <taxon>Tracheophyta</taxon>
        <taxon>Spermatophyta</taxon>
        <taxon>Magnoliopsida</taxon>
        <taxon>eudicotyledons</taxon>
        <taxon>Gunneridae</taxon>
        <taxon>Pentapetalae</taxon>
        <taxon>rosids</taxon>
        <taxon>malvids</taxon>
        <taxon>Brassicales</taxon>
        <taxon>Brassicaceae</taxon>
        <taxon>Brassiceae</taxon>
        <taxon>Brassica</taxon>
    </lineage>
</organism>
<keyword evidence="3" id="KW-1185">Reference proteome</keyword>
<dbReference type="InterPro" id="IPR006527">
    <property type="entry name" value="F-box-assoc_dom_typ1"/>
</dbReference>
<dbReference type="PANTHER" id="PTHR31672:SF13">
    <property type="entry name" value="F-BOX PROTEIN CPR30-LIKE"/>
    <property type="match status" value="1"/>
</dbReference>
<dbReference type="InterPro" id="IPR036047">
    <property type="entry name" value="F-box-like_dom_sf"/>
</dbReference>
<dbReference type="CDD" id="cd22157">
    <property type="entry name" value="F-box_AtFBW1-like"/>
    <property type="match status" value="1"/>
</dbReference>
<dbReference type="NCBIfam" id="TIGR01640">
    <property type="entry name" value="F_box_assoc_1"/>
    <property type="match status" value="1"/>
</dbReference>
<comment type="caution">
    <text evidence="2">The sequence shown here is derived from an EMBL/GenBank/DDBJ whole genome shotgun (WGS) entry which is preliminary data.</text>
</comment>
<dbReference type="Pfam" id="PF00646">
    <property type="entry name" value="F-box"/>
    <property type="match status" value="1"/>
</dbReference>
<sequence>MMISDLPDDLKAEVLSRVPAKSLSRLKTTYKRWYALFKDPRFVEKNKKLSEAVRESMLLSIDMVYAIAGDLHSSGCDKPIKLTGKIRDLKGSKDLEFSLICHCDSLMLCSNEGNNRLVVWNPCTGQRTKIKPRTCGSNDRYSLGYIRSSSSCSCGHSYKILRYWHYQNDQKVLVGECEIYELSSGSWRVLDSFIRDYSVYCNGMSLKGDTYFVARDKETGFFLMKFDFTAKRFVRLPLPFQSFDREDNVALSVVKDEKLSMLHIDDMSGVIRIWVRNKIDDDEAKDFSWRSYLILEMDFDKFQLPSVESFFLDEENKVAVYCGSKYTDDDGDRTSIYIVGEDDMCEQVY</sequence>
<gene>
    <name evidence="2" type="ORF">Bca52824_010950</name>
</gene>
<reference evidence="2 3" key="1">
    <citation type="submission" date="2020-02" db="EMBL/GenBank/DDBJ databases">
        <authorList>
            <person name="Ma Q."/>
            <person name="Huang Y."/>
            <person name="Song X."/>
            <person name="Pei D."/>
        </authorList>
    </citation>
    <scope>NUCLEOTIDE SEQUENCE [LARGE SCALE GENOMIC DNA]</scope>
    <source>
        <strain evidence="2">Sxm20200214</strain>
        <tissue evidence="2">Leaf</tissue>
    </source>
</reference>
<dbReference type="EMBL" id="JAAMPC010000002">
    <property type="protein sequence ID" value="KAG2328222.1"/>
    <property type="molecule type" value="Genomic_DNA"/>
</dbReference>
<dbReference type="InterPro" id="IPR017451">
    <property type="entry name" value="F-box-assoc_interact_dom"/>
</dbReference>